<dbReference type="InterPro" id="IPR036259">
    <property type="entry name" value="MFS_trans_sf"/>
</dbReference>
<comment type="caution">
    <text evidence="3">The sequence shown here is derived from an EMBL/GenBank/DDBJ whole genome shotgun (WGS) entry which is preliminary data.</text>
</comment>
<keyword evidence="1" id="KW-1133">Transmembrane helix</keyword>
<dbReference type="SUPFAM" id="SSF103473">
    <property type="entry name" value="MFS general substrate transporter"/>
    <property type="match status" value="1"/>
</dbReference>
<name>N6VSD4_9EURY</name>
<reference evidence="3 4" key="1">
    <citation type="journal article" date="2013" name="Genome Announc.">
        <title>Draft Genome Sequence of a Highly Flagellated, Fast-Swimming Archaeon, Methanocaldococcus villosus Strain KIN24-T80 (DSM 22612).</title>
        <authorList>
            <person name="Thennarasu S."/>
            <person name="Polireddy D."/>
            <person name="Antony A."/>
            <person name="Yada M.R."/>
            <person name="Algarawi S."/>
            <person name="Sivakumar N."/>
        </authorList>
    </citation>
    <scope>NUCLEOTIDE SEQUENCE [LARGE SCALE GENOMIC DNA]</scope>
    <source>
        <strain evidence="3 4">KIN24-T80</strain>
    </source>
</reference>
<keyword evidence="1" id="KW-0812">Transmembrane</keyword>
<feature type="transmembrane region" description="Helical" evidence="1">
    <location>
        <begin position="173"/>
        <end position="193"/>
    </location>
</feature>
<dbReference type="PANTHER" id="PTHR23518:SF2">
    <property type="entry name" value="MAJOR FACILITATOR SUPERFAMILY TRANSPORTER"/>
    <property type="match status" value="1"/>
</dbReference>
<feature type="transmembrane region" description="Helical" evidence="1">
    <location>
        <begin position="367"/>
        <end position="389"/>
    </location>
</feature>
<protein>
    <submittedName>
        <fullName evidence="3">MFS transporter family protein</fullName>
    </submittedName>
</protein>
<dbReference type="PANTHER" id="PTHR23518">
    <property type="entry name" value="C-METHYLTRANSFERASE"/>
    <property type="match status" value="1"/>
</dbReference>
<sequence length="393" mass="44402">MKKKKIFGIPKNVFLLGIVSFLNDMSSEMITSITPSYLIEVLNVDKLLSGTIMGAIESLSSLFKVIFGYISDKIRNRKVFVSFGYFLSTISKGALAFTHSWLDFLFLRVLDRLGKGIRTAPRDALIAESTKKTGKSFGFHRMMDTLGAVVGPILSIIILELLSNYSANFSYRMIFLLSFIPGILSVLLIIFFIKDTDKNLKKIIMGKSSLNSESLKLFLFVVAVASLGRYSYAFTIWKVYDVGYTVIQGLYFYIIFNIFYAITSYPIGTFSDKFDKRMFITLGFGIAALASLIFAFADSLWMLLLGFIFYSVYLAIEETIPRAYLAEIAEGFEKGTVIGAYHTVFGVFVFPASVIAGWLWQSYSLEYSFLYATVMNSLAMFLMILEWVLKWKS</sequence>
<feature type="transmembrane region" description="Helical" evidence="1">
    <location>
        <begin position="337"/>
        <end position="361"/>
    </location>
</feature>
<feature type="transmembrane region" description="Helical" evidence="1">
    <location>
        <begin position="214"/>
        <end position="232"/>
    </location>
</feature>
<feature type="transmembrane region" description="Helical" evidence="1">
    <location>
        <begin position="277"/>
        <end position="294"/>
    </location>
</feature>
<dbReference type="EMBL" id="APMM01000002">
    <property type="protein sequence ID" value="ENN96785.1"/>
    <property type="molecule type" value="Genomic_DNA"/>
</dbReference>
<dbReference type="OrthoDB" id="117970at2157"/>
<dbReference type="RefSeq" id="WP_004589771.1">
    <property type="nucleotide sequence ID" value="NZ_APMM01000002.1"/>
</dbReference>
<dbReference type="AlphaFoldDB" id="N6VSD4"/>
<keyword evidence="4" id="KW-1185">Reference proteome</keyword>
<dbReference type="InterPro" id="IPR011701">
    <property type="entry name" value="MFS"/>
</dbReference>
<evidence type="ECO:0000313" key="4">
    <source>
        <dbReference type="Proteomes" id="UP000053695"/>
    </source>
</evidence>
<accession>N6VSD4</accession>
<feature type="domain" description="Major facilitator superfamily (MFS) profile" evidence="2">
    <location>
        <begin position="12"/>
        <end position="393"/>
    </location>
</feature>
<keyword evidence="1" id="KW-0472">Membrane</keyword>
<dbReference type="InterPro" id="IPR020846">
    <property type="entry name" value="MFS_dom"/>
</dbReference>
<dbReference type="Proteomes" id="UP000053695">
    <property type="component" value="Unassembled WGS sequence"/>
</dbReference>
<dbReference type="Gene3D" id="1.20.1250.20">
    <property type="entry name" value="MFS general substrate transporter like domains"/>
    <property type="match status" value="2"/>
</dbReference>
<dbReference type="PROSITE" id="PS50850">
    <property type="entry name" value="MFS"/>
    <property type="match status" value="1"/>
</dbReference>
<feature type="transmembrane region" description="Helical" evidence="1">
    <location>
        <begin position="47"/>
        <end position="70"/>
    </location>
</feature>
<feature type="transmembrane region" description="Helical" evidence="1">
    <location>
        <begin position="145"/>
        <end position="167"/>
    </location>
</feature>
<evidence type="ECO:0000313" key="3">
    <source>
        <dbReference type="EMBL" id="ENN96785.1"/>
    </source>
</evidence>
<organism evidence="3 4">
    <name type="scientific">Methanocaldococcus villosus KIN24-T80</name>
    <dbReference type="NCBI Taxonomy" id="1069083"/>
    <lineage>
        <taxon>Archaea</taxon>
        <taxon>Methanobacteriati</taxon>
        <taxon>Methanobacteriota</taxon>
        <taxon>Methanomada group</taxon>
        <taxon>Methanococci</taxon>
        <taxon>Methanococcales</taxon>
        <taxon>Methanocaldococcaceae</taxon>
        <taxon>Methanocaldococcus</taxon>
    </lineage>
</organism>
<gene>
    <name evidence="3" type="ORF">J422_00446</name>
</gene>
<dbReference type="Pfam" id="PF07690">
    <property type="entry name" value="MFS_1"/>
    <property type="match status" value="2"/>
</dbReference>
<dbReference type="GO" id="GO:0022857">
    <property type="term" value="F:transmembrane transporter activity"/>
    <property type="evidence" value="ECO:0007669"/>
    <property type="project" value="InterPro"/>
</dbReference>
<feature type="transmembrane region" description="Helical" evidence="1">
    <location>
        <begin position="244"/>
        <end position="265"/>
    </location>
</feature>
<dbReference type="PATRIC" id="fig|1069083.5.peg.86"/>
<evidence type="ECO:0000256" key="1">
    <source>
        <dbReference type="SAM" id="Phobius"/>
    </source>
</evidence>
<dbReference type="STRING" id="1069083.GCA_000371805_00691"/>
<proteinExistence type="predicted"/>
<dbReference type="CDD" id="cd17370">
    <property type="entry name" value="MFS_MJ1317_like"/>
    <property type="match status" value="1"/>
</dbReference>
<evidence type="ECO:0000259" key="2">
    <source>
        <dbReference type="PROSITE" id="PS50850"/>
    </source>
</evidence>